<feature type="transmembrane region" description="Helical" evidence="1">
    <location>
        <begin position="6"/>
        <end position="25"/>
    </location>
</feature>
<dbReference type="EMBL" id="LUEZ02000090">
    <property type="protein sequence ID" value="RDB18638.1"/>
    <property type="molecule type" value="Genomic_DNA"/>
</dbReference>
<keyword evidence="3" id="KW-1185">Reference proteome</keyword>
<keyword evidence="1" id="KW-1133">Transmembrane helix</keyword>
<dbReference type="AlphaFoldDB" id="A0A369J9U5"/>
<keyword evidence="1" id="KW-0812">Transmembrane</keyword>
<accession>A0A369J9U5</accession>
<evidence type="ECO:0000256" key="1">
    <source>
        <dbReference type="SAM" id="Phobius"/>
    </source>
</evidence>
<dbReference type="InParanoid" id="A0A369J9U5"/>
<evidence type="ECO:0000313" key="2">
    <source>
        <dbReference type="EMBL" id="RDB18638.1"/>
    </source>
</evidence>
<name>A0A369J9U5_HYPMA</name>
<sequence length="214" mass="23081">MVEKSWILLISSSISHVSLWLAFGFVMVRSNVAFAAAVFAIGVGSAPAVPLSDDGAAYLVSRDIDDDFLYARNPTLVKAAATEAGKKVYTATAKQKLNGIIKGYLHKDPVIPPGLVAAAKAHTTPASPAAQAAVLKLSQHQGLADAAKRASGPFNPSLVNAVVNNPYMKKVTRDILDILEVKMQRQVQVWRTELLVLRESSHLETWNLKHVGFL</sequence>
<keyword evidence="1" id="KW-0472">Membrane</keyword>
<proteinExistence type="predicted"/>
<comment type="caution">
    <text evidence="2">The sequence shown here is derived from an EMBL/GenBank/DDBJ whole genome shotgun (WGS) entry which is preliminary data.</text>
</comment>
<reference evidence="2" key="1">
    <citation type="submission" date="2018-04" db="EMBL/GenBank/DDBJ databases">
        <title>Whole genome sequencing of Hypsizygus marmoreus.</title>
        <authorList>
            <person name="Choi I.-G."/>
            <person name="Min B."/>
            <person name="Kim J.-G."/>
            <person name="Kim S."/>
            <person name="Oh Y.-L."/>
            <person name="Kong W.-S."/>
            <person name="Park H."/>
            <person name="Jeong J."/>
            <person name="Song E.-S."/>
        </authorList>
    </citation>
    <scope>NUCLEOTIDE SEQUENCE [LARGE SCALE GENOMIC DNA]</scope>
    <source>
        <strain evidence="2">51987-8</strain>
    </source>
</reference>
<feature type="transmembrane region" description="Helical" evidence="1">
    <location>
        <begin position="32"/>
        <end position="51"/>
    </location>
</feature>
<protein>
    <submittedName>
        <fullName evidence="2">Uncharacterized protein</fullName>
    </submittedName>
</protein>
<dbReference type="Proteomes" id="UP000076154">
    <property type="component" value="Unassembled WGS sequence"/>
</dbReference>
<gene>
    <name evidence="2" type="ORF">Hypma_014655</name>
</gene>
<organism evidence="2 3">
    <name type="scientific">Hypsizygus marmoreus</name>
    <name type="common">White beech mushroom</name>
    <name type="synonym">Agaricus marmoreus</name>
    <dbReference type="NCBI Taxonomy" id="39966"/>
    <lineage>
        <taxon>Eukaryota</taxon>
        <taxon>Fungi</taxon>
        <taxon>Dikarya</taxon>
        <taxon>Basidiomycota</taxon>
        <taxon>Agaricomycotina</taxon>
        <taxon>Agaricomycetes</taxon>
        <taxon>Agaricomycetidae</taxon>
        <taxon>Agaricales</taxon>
        <taxon>Tricholomatineae</taxon>
        <taxon>Lyophyllaceae</taxon>
        <taxon>Hypsizygus</taxon>
    </lineage>
</organism>
<evidence type="ECO:0000313" key="3">
    <source>
        <dbReference type="Proteomes" id="UP000076154"/>
    </source>
</evidence>